<keyword evidence="7" id="KW-0418">Kinase</keyword>
<comment type="subcellular location">
    <subcellularLocation>
        <location evidence="1">Endomembrane system</location>
    </subcellularLocation>
</comment>
<comment type="caution">
    <text evidence="15">The sequence shown here is derived from an EMBL/GenBank/DDBJ whole genome shotgun (WGS) entry which is preliminary data.</text>
</comment>
<evidence type="ECO:0000259" key="12">
    <source>
        <dbReference type="Pfam" id="PF00349"/>
    </source>
</evidence>
<dbReference type="STRING" id="1263082.A0A068RYY9"/>
<evidence type="ECO:0000256" key="6">
    <source>
        <dbReference type="ARBA" id="ARBA00022741"/>
    </source>
</evidence>
<dbReference type="GO" id="GO:0004396">
    <property type="term" value="F:hexokinase activity"/>
    <property type="evidence" value="ECO:0007669"/>
    <property type="project" value="InterPro"/>
</dbReference>
<dbReference type="Gene3D" id="3.40.367.20">
    <property type="match status" value="1"/>
</dbReference>
<dbReference type="OrthoDB" id="10254310at2759"/>
<feature type="compositionally biased region" description="Polar residues" evidence="11">
    <location>
        <begin position="661"/>
        <end position="671"/>
    </location>
</feature>
<dbReference type="FunFam" id="1.25.10.10:FF:000002">
    <property type="entry name" value="AP complex subunit beta"/>
    <property type="match status" value="1"/>
</dbReference>
<evidence type="ECO:0000259" key="13">
    <source>
        <dbReference type="Pfam" id="PF01602"/>
    </source>
</evidence>
<dbReference type="EMBL" id="CBTN010000021">
    <property type="protein sequence ID" value="CDH54191.1"/>
    <property type="molecule type" value="Genomic_DNA"/>
</dbReference>
<evidence type="ECO:0000256" key="5">
    <source>
        <dbReference type="ARBA" id="ARBA00022679"/>
    </source>
</evidence>
<feature type="domain" description="Hexokinase N-terminal" evidence="12">
    <location>
        <begin position="802"/>
        <end position="1007"/>
    </location>
</feature>
<dbReference type="GO" id="GO:0006886">
    <property type="term" value="P:intracellular protein transport"/>
    <property type="evidence" value="ECO:0007669"/>
    <property type="project" value="InterPro"/>
</dbReference>
<dbReference type="PROSITE" id="PS51748">
    <property type="entry name" value="HEXOKINASE_2"/>
    <property type="match status" value="1"/>
</dbReference>
<keyword evidence="6" id="KW-0547">Nucleotide-binding</keyword>
<protein>
    <submittedName>
        <fullName evidence="15">Adaptor protein complex beta subunit</fullName>
    </submittedName>
</protein>
<dbReference type="InterPro" id="IPR002553">
    <property type="entry name" value="Clathrin/coatomer_adapt-like_N"/>
</dbReference>
<dbReference type="InterPro" id="IPR016024">
    <property type="entry name" value="ARM-type_fold"/>
</dbReference>
<dbReference type="GO" id="GO:0001678">
    <property type="term" value="P:intracellular glucose homeostasis"/>
    <property type="evidence" value="ECO:0007669"/>
    <property type="project" value="InterPro"/>
</dbReference>
<keyword evidence="10" id="KW-0472">Membrane</keyword>
<name>A0A068RYY9_9FUNG</name>
<dbReference type="GO" id="GO:0012505">
    <property type="term" value="C:endomembrane system"/>
    <property type="evidence" value="ECO:0007669"/>
    <property type="project" value="UniProtKB-SubCell"/>
</dbReference>
<proteinExistence type="inferred from homology"/>
<dbReference type="UniPathway" id="UPA00109">
    <property type="reaction ID" value="UER00180"/>
</dbReference>
<dbReference type="Gene3D" id="1.25.10.10">
    <property type="entry name" value="Leucine-rich Repeat Variant"/>
    <property type="match status" value="1"/>
</dbReference>
<evidence type="ECO:0000256" key="8">
    <source>
        <dbReference type="ARBA" id="ARBA00022840"/>
    </source>
</evidence>
<feature type="domain" description="Clathrin/coatomer adaptor adaptin-like N-terminal" evidence="13">
    <location>
        <begin position="12"/>
        <end position="532"/>
    </location>
</feature>
<dbReference type="GO" id="GO:0016192">
    <property type="term" value="P:vesicle-mediated transport"/>
    <property type="evidence" value="ECO:0007669"/>
    <property type="project" value="InterPro"/>
</dbReference>
<evidence type="ECO:0000256" key="1">
    <source>
        <dbReference type="ARBA" id="ARBA00004308"/>
    </source>
</evidence>
<evidence type="ECO:0000313" key="16">
    <source>
        <dbReference type="Proteomes" id="UP000027586"/>
    </source>
</evidence>
<dbReference type="VEuPathDB" id="FungiDB:LCOR_05458.1"/>
<feature type="compositionally biased region" description="Basic and acidic residues" evidence="11">
    <location>
        <begin position="768"/>
        <end position="780"/>
    </location>
</feature>
<evidence type="ECO:0000256" key="10">
    <source>
        <dbReference type="ARBA" id="ARBA00023136"/>
    </source>
</evidence>
<feature type="region of interest" description="Disordered" evidence="11">
    <location>
        <begin position="759"/>
        <end position="795"/>
    </location>
</feature>
<dbReference type="SUPFAM" id="SSF53067">
    <property type="entry name" value="Actin-like ATPase domain"/>
    <property type="match status" value="2"/>
</dbReference>
<keyword evidence="5" id="KW-0808">Transferase</keyword>
<gene>
    <name evidence="15" type="ORF">LCOR_05458.1</name>
</gene>
<dbReference type="GO" id="GO:0005536">
    <property type="term" value="F:D-glucose binding"/>
    <property type="evidence" value="ECO:0007669"/>
    <property type="project" value="InterPro"/>
</dbReference>
<evidence type="ECO:0000256" key="7">
    <source>
        <dbReference type="ARBA" id="ARBA00022777"/>
    </source>
</evidence>
<comment type="similarity">
    <text evidence="2">Belongs to the adaptor complexes large subunit family.</text>
</comment>
<dbReference type="Pfam" id="PF01602">
    <property type="entry name" value="Adaptin_N"/>
    <property type="match status" value="1"/>
</dbReference>
<dbReference type="GO" id="GO:0030117">
    <property type="term" value="C:membrane coat"/>
    <property type="evidence" value="ECO:0007669"/>
    <property type="project" value="InterPro"/>
</dbReference>
<dbReference type="AlphaFoldDB" id="A0A068RYY9"/>
<dbReference type="GO" id="GO:0005524">
    <property type="term" value="F:ATP binding"/>
    <property type="evidence" value="ECO:0007669"/>
    <property type="project" value="UniProtKB-KW"/>
</dbReference>
<reference evidence="15" key="1">
    <citation type="submission" date="2013-08" db="EMBL/GenBank/DDBJ databases">
        <title>Gene expansion shapes genome architecture in the human pathogen Lichtheimia corymbifera: an evolutionary genomics analysis in the ancient terrestrial Mucorales (Mucoromycotina).</title>
        <authorList>
            <person name="Schwartze V.U."/>
            <person name="Winter S."/>
            <person name="Shelest E."/>
            <person name="Marcet-Houben M."/>
            <person name="Horn F."/>
            <person name="Wehner S."/>
            <person name="Hoffmann K."/>
            <person name="Riege K."/>
            <person name="Sammeth M."/>
            <person name="Nowrousian M."/>
            <person name="Valiante V."/>
            <person name="Linde J."/>
            <person name="Jacobsen I.D."/>
            <person name="Marz M."/>
            <person name="Brakhage A.A."/>
            <person name="Gabaldon T."/>
            <person name="Bocker S."/>
            <person name="Voigt K."/>
        </authorList>
    </citation>
    <scope>NUCLEOTIDE SEQUENCE [LARGE SCALE GENOMIC DNA]</scope>
    <source>
        <strain evidence="15">FSU 9682</strain>
    </source>
</reference>
<accession>A0A068RYY9</accession>
<dbReference type="GO" id="GO:0006096">
    <property type="term" value="P:glycolytic process"/>
    <property type="evidence" value="ECO:0007669"/>
    <property type="project" value="UniProtKB-UniPathway"/>
</dbReference>
<dbReference type="Proteomes" id="UP000027586">
    <property type="component" value="Unassembled WGS sequence"/>
</dbReference>
<dbReference type="InterPro" id="IPR011989">
    <property type="entry name" value="ARM-like"/>
</dbReference>
<dbReference type="InterPro" id="IPR022673">
    <property type="entry name" value="Hexokinase_C"/>
</dbReference>
<evidence type="ECO:0000256" key="3">
    <source>
        <dbReference type="ARBA" id="ARBA00009225"/>
    </source>
</evidence>
<evidence type="ECO:0000313" key="15">
    <source>
        <dbReference type="EMBL" id="CDH54191.1"/>
    </source>
</evidence>
<dbReference type="Gene3D" id="3.30.420.40">
    <property type="match status" value="1"/>
</dbReference>
<evidence type="ECO:0000259" key="14">
    <source>
        <dbReference type="Pfam" id="PF03727"/>
    </source>
</evidence>
<sequence length="1274" mass="140751">MSRPRFFATNKRGENYELKAELNSEYRHVRKDAVKKVIANMTVGKDVSGLFPDVLKNMQTEDIELKKLVYLYLMNYAKTQPELVILAVNTFVKDSDDPNPLIRALAIRTMGCLRVDKIIDYLTEPLRKCLKDENPYVRKTAAICVAKLYELNPELALEQDFVSAVQEMVSDINPMVVANAVIALSDINEGSSNKDVFVVNSTILNKLLHALNECTEWGQIAILTALADYKPSGGKEAEGICDRVLPRLQHANGAVVLAAIKVLLLNMRFIKDQNLIKTFCRKMAPPLVTLLSSPPEVQYIALRNISLILQRRPEVLSNEMRVFFCRYNDPPYVKLEKLEILIRLCNDRNVDQLLSELKEYANEVDVDFVRKSVNAIGRCAIKIEEAAERCINVLLDLINTGVSYVVQEAIVVIKDIFRKYPHKYEGIISTLCENLDALDEPDAKASLAWIIGEYAERIDNADEMISMFVENFKEENAQVQLQFLTATVKLFLKKPAENQDLVQRVLQTATSECDNADIRDRAYVYWRLLSTDPQAAKAVVLSEKPPIAGENAGLSPGLLDDLLYQIGTLASVYHKPPETFIAGRKYGADSVTKGMPSHGDEEDVSAPPPQIQAAIKNNDIGNLLDLDWDEPAASPTAAESSHSTTAMDDLLSLGANGGGDNSSPAPATPKNNVDDILQLFNAPSSPMQQQSPLPQQQQANALLTDDLFGSSSPAVSSAPQQQQQQSTATVGISSEFPESAASSAFTQLVHLVPLSIMSSMPSSQCDSPIRDQNDSTDDRGRRRSTAVETPLLHGSPDQQKAVYEIQKSLQVSLEQLRACAQEFGQEMQAGLAEDSPTGGHVRNNDLKMIPSYVTGYPTGNEKGTYLALEISGVDIYVCQVKLKGEGGKLAINQYQYEIPDDLTTGVGVDVLIDYVADCVSDFQRRVSGHQSQQQETYSMAISLGFAVRQTGLDRGTIVALEHGFEFPNAIGADAVELFHSRFQAKGLNIRIVAIANDAVCTLLAHAYQHPATRIGIVHNIGTNCAYYDKMSNMRKFLAQHHNGVSPGNIDMIINTEWCNFGSRHLPVSQFDHIVDRESNNPGIHAFEKMTTGMYLGEIVRQILVHLVDHRILTFTIDDDECLLRTPYHFDTSYMYVCEADDDLDNLEDTRVVLEEMCKVGETSLADREIVKKICQFVGYRAAALVGANIAGVVKYMVECGIGLDSNGDGFAIAISGDVYKDYPSFHPRVCETLKALIPSHVSAKLSVGIVKFSRIVGAAIVAMMVEKMDQQDVE</sequence>
<dbReference type="SUPFAM" id="SSF48371">
    <property type="entry name" value="ARM repeat"/>
    <property type="match status" value="1"/>
</dbReference>
<evidence type="ECO:0000256" key="4">
    <source>
        <dbReference type="ARBA" id="ARBA00022448"/>
    </source>
</evidence>
<dbReference type="PRINTS" id="PR00475">
    <property type="entry name" value="HEXOKINASE"/>
</dbReference>
<dbReference type="InterPro" id="IPR043129">
    <property type="entry name" value="ATPase_NBD"/>
</dbReference>
<organism evidence="15 16">
    <name type="scientific">Lichtheimia corymbifera JMRC:FSU:9682</name>
    <dbReference type="NCBI Taxonomy" id="1263082"/>
    <lineage>
        <taxon>Eukaryota</taxon>
        <taxon>Fungi</taxon>
        <taxon>Fungi incertae sedis</taxon>
        <taxon>Mucoromycota</taxon>
        <taxon>Mucoromycotina</taxon>
        <taxon>Mucoromycetes</taxon>
        <taxon>Mucorales</taxon>
        <taxon>Lichtheimiaceae</taxon>
        <taxon>Lichtheimia</taxon>
    </lineage>
</organism>
<keyword evidence="9" id="KW-0653">Protein transport</keyword>
<keyword evidence="16" id="KW-1185">Reference proteome</keyword>
<evidence type="ECO:0000256" key="2">
    <source>
        <dbReference type="ARBA" id="ARBA00006613"/>
    </source>
</evidence>
<feature type="region of interest" description="Disordered" evidence="11">
    <location>
        <begin position="649"/>
        <end position="672"/>
    </location>
</feature>
<keyword evidence="8" id="KW-0067">ATP-binding</keyword>
<dbReference type="InterPro" id="IPR001312">
    <property type="entry name" value="Hexokinase"/>
</dbReference>
<evidence type="ECO:0000256" key="9">
    <source>
        <dbReference type="ARBA" id="ARBA00022927"/>
    </source>
</evidence>
<feature type="compositionally biased region" description="Low complexity" evidence="11">
    <location>
        <begin position="710"/>
        <end position="731"/>
    </location>
</feature>
<dbReference type="PANTHER" id="PTHR11134">
    <property type="entry name" value="ADAPTOR COMPLEX SUBUNIT BETA FAMILY MEMBER"/>
    <property type="match status" value="1"/>
</dbReference>
<feature type="domain" description="Hexokinase C-terminal" evidence="14">
    <location>
        <begin position="1013"/>
        <end position="1264"/>
    </location>
</feature>
<dbReference type="Pfam" id="PF03727">
    <property type="entry name" value="Hexokinase_2"/>
    <property type="match status" value="1"/>
</dbReference>
<keyword evidence="4" id="KW-0813">Transport</keyword>
<evidence type="ECO:0000256" key="11">
    <source>
        <dbReference type="SAM" id="MobiDB-lite"/>
    </source>
</evidence>
<comment type="similarity">
    <text evidence="3">Belongs to the hexokinase family.</text>
</comment>
<feature type="region of interest" description="Disordered" evidence="11">
    <location>
        <begin position="707"/>
        <end position="731"/>
    </location>
</feature>
<dbReference type="InterPro" id="IPR026739">
    <property type="entry name" value="AP_beta"/>
</dbReference>
<dbReference type="Pfam" id="PF00349">
    <property type="entry name" value="Hexokinase_1"/>
    <property type="match status" value="1"/>
</dbReference>
<dbReference type="InterPro" id="IPR022672">
    <property type="entry name" value="Hexokinase_N"/>
</dbReference>